<dbReference type="CDD" id="cd05259">
    <property type="entry name" value="PCBER_SDR_a"/>
    <property type="match status" value="1"/>
</dbReference>
<keyword evidence="2" id="KW-0560">Oxidoreductase</keyword>
<evidence type="ECO:0000256" key="1">
    <source>
        <dbReference type="ARBA" id="ARBA00022857"/>
    </source>
</evidence>
<keyword evidence="5" id="KW-1185">Reference proteome</keyword>
<dbReference type="GeneID" id="89942719"/>
<dbReference type="PANTHER" id="PTHR47706:SF1">
    <property type="entry name" value="CIPA-LIKE, PUTATIVE (AFU_ORTHOLOGUE AFUA_1G12460)-RELATED"/>
    <property type="match status" value="1"/>
</dbReference>
<reference evidence="4" key="1">
    <citation type="journal article" date="2023" name="Mol. Phylogenet. Evol.">
        <title>Genome-scale phylogeny and comparative genomics of the fungal order Sordariales.</title>
        <authorList>
            <person name="Hensen N."/>
            <person name="Bonometti L."/>
            <person name="Westerberg I."/>
            <person name="Brannstrom I.O."/>
            <person name="Guillou S."/>
            <person name="Cros-Aarteil S."/>
            <person name="Calhoun S."/>
            <person name="Haridas S."/>
            <person name="Kuo A."/>
            <person name="Mondo S."/>
            <person name="Pangilinan J."/>
            <person name="Riley R."/>
            <person name="LaButti K."/>
            <person name="Andreopoulos B."/>
            <person name="Lipzen A."/>
            <person name="Chen C."/>
            <person name="Yan M."/>
            <person name="Daum C."/>
            <person name="Ng V."/>
            <person name="Clum A."/>
            <person name="Steindorff A."/>
            <person name="Ohm R.A."/>
            <person name="Martin F."/>
            <person name="Silar P."/>
            <person name="Natvig D.O."/>
            <person name="Lalanne C."/>
            <person name="Gautier V."/>
            <person name="Ament-Velasquez S.L."/>
            <person name="Kruys A."/>
            <person name="Hutchinson M.I."/>
            <person name="Powell A.J."/>
            <person name="Barry K."/>
            <person name="Miller A.N."/>
            <person name="Grigoriev I.V."/>
            <person name="Debuchy R."/>
            <person name="Gladieux P."/>
            <person name="Hiltunen Thoren M."/>
            <person name="Johannesson H."/>
        </authorList>
    </citation>
    <scope>NUCLEOTIDE SEQUENCE</scope>
    <source>
        <strain evidence="4">CBS 508.74</strain>
    </source>
</reference>
<evidence type="ECO:0000313" key="5">
    <source>
        <dbReference type="Proteomes" id="UP001302812"/>
    </source>
</evidence>
<protein>
    <submittedName>
        <fullName evidence="4">NAD(P)-binding protein</fullName>
    </submittedName>
</protein>
<dbReference type="Gene3D" id="3.40.50.720">
    <property type="entry name" value="NAD(P)-binding Rossmann-like Domain"/>
    <property type="match status" value="1"/>
</dbReference>
<dbReference type="Gene3D" id="3.90.25.10">
    <property type="entry name" value="UDP-galactose 4-epimerase, domain 1"/>
    <property type="match status" value="1"/>
</dbReference>
<dbReference type="EMBL" id="MU853346">
    <property type="protein sequence ID" value="KAK4111422.1"/>
    <property type="molecule type" value="Genomic_DNA"/>
</dbReference>
<dbReference type="InterPro" id="IPR051609">
    <property type="entry name" value="NmrA/Isoflavone_reductase-like"/>
</dbReference>
<dbReference type="AlphaFoldDB" id="A0AAN6TBP7"/>
<gene>
    <name evidence="4" type="ORF">N656DRAFT_830124</name>
</gene>
<dbReference type="InterPro" id="IPR036291">
    <property type="entry name" value="NAD(P)-bd_dom_sf"/>
</dbReference>
<dbReference type="Proteomes" id="UP001302812">
    <property type="component" value="Unassembled WGS sequence"/>
</dbReference>
<dbReference type="InterPro" id="IPR045312">
    <property type="entry name" value="PCBER-like"/>
</dbReference>
<dbReference type="PANTHER" id="PTHR47706">
    <property type="entry name" value="NMRA-LIKE FAMILY PROTEIN"/>
    <property type="match status" value="1"/>
</dbReference>
<comment type="caution">
    <text evidence="4">The sequence shown here is derived from an EMBL/GenBank/DDBJ whole genome shotgun (WGS) entry which is preliminary data.</text>
</comment>
<name>A0AAN6TBP7_9PEZI</name>
<dbReference type="SUPFAM" id="SSF51735">
    <property type="entry name" value="NAD(P)-binding Rossmann-fold domains"/>
    <property type="match status" value="1"/>
</dbReference>
<dbReference type="GO" id="GO:0016491">
    <property type="term" value="F:oxidoreductase activity"/>
    <property type="evidence" value="ECO:0007669"/>
    <property type="project" value="UniProtKB-KW"/>
</dbReference>
<keyword evidence="1" id="KW-0521">NADP</keyword>
<dbReference type="RefSeq" id="XP_064668992.1">
    <property type="nucleotide sequence ID" value="XM_064818593.1"/>
</dbReference>
<evidence type="ECO:0000313" key="4">
    <source>
        <dbReference type="EMBL" id="KAK4111422.1"/>
    </source>
</evidence>
<dbReference type="InterPro" id="IPR008030">
    <property type="entry name" value="NmrA-like"/>
</dbReference>
<evidence type="ECO:0000259" key="3">
    <source>
        <dbReference type="Pfam" id="PF05368"/>
    </source>
</evidence>
<feature type="domain" description="NmrA-like" evidence="3">
    <location>
        <begin position="10"/>
        <end position="154"/>
    </location>
</feature>
<sequence>MSHGQRFPSVAVIGATGNVGRLILKALQEAQPAFQSIIVLTRSAASASDIHGPNVHVRTVDYSSRDSLVTAFRGVDAVVSAIATQSVDTQKLIIDAAVDAGSVRFFIPSEFGLANTHPLLRRDFPNIFADKNVIQDHLEAYHRQGKLDYALMFVGLFLDWGMDGFVLDVKNKKVALWDEGDRPVSMTTMASIGRAVVGVLEGRLPNGQKEVRVKDINISQKRLYELAAEVVGKDGWEVSRIDTAQAMAVASEKLAKGTAGLDDIYAFVYRASTAPEYGQPWAEDEDDSEKVGLRPWTEDDVKDLICDIAGLKN</sequence>
<accession>A0AAN6TBP7</accession>
<dbReference type="Pfam" id="PF05368">
    <property type="entry name" value="NmrA"/>
    <property type="match status" value="1"/>
</dbReference>
<reference evidence="4" key="2">
    <citation type="submission" date="2023-05" db="EMBL/GenBank/DDBJ databases">
        <authorList>
            <consortium name="Lawrence Berkeley National Laboratory"/>
            <person name="Steindorff A."/>
            <person name="Hensen N."/>
            <person name="Bonometti L."/>
            <person name="Westerberg I."/>
            <person name="Brannstrom I.O."/>
            <person name="Guillou S."/>
            <person name="Cros-Aarteil S."/>
            <person name="Calhoun S."/>
            <person name="Haridas S."/>
            <person name="Kuo A."/>
            <person name="Mondo S."/>
            <person name="Pangilinan J."/>
            <person name="Riley R."/>
            <person name="Labutti K."/>
            <person name="Andreopoulos B."/>
            <person name="Lipzen A."/>
            <person name="Chen C."/>
            <person name="Yanf M."/>
            <person name="Daum C."/>
            <person name="Ng V."/>
            <person name="Clum A."/>
            <person name="Ohm R."/>
            <person name="Martin F."/>
            <person name="Silar P."/>
            <person name="Natvig D."/>
            <person name="Lalanne C."/>
            <person name="Gautier V."/>
            <person name="Ament-Velasquez S.L."/>
            <person name="Kruys A."/>
            <person name="Hutchinson M.I."/>
            <person name="Powell A.J."/>
            <person name="Barry K."/>
            <person name="Miller A.N."/>
            <person name="Grigoriev I.V."/>
            <person name="Debuchy R."/>
            <person name="Gladieux P."/>
            <person name="Thoren M.H."/>
            <person name="Johannesson H."/>
        </authorList>
    </citation>
    <scope>NUCLEOTIDE SEQUENCE</scope>
    <source>
        <strain evidence="4">CBS 508.74</strain>
    </source>
</reference>
<proteinExistence type="predicted"/>
<organism evidence="4 5">
    <name type="scientific">Canariomyces notabilis</name>
    <dbReference type="NCBI Taxonomy" id="2074819"/>
    <lineage>
        <taxon>Eukaryota</taxon>
        <taxon>Fungi</taxon>
        <taxon>Dikarya</taxon>
        <taxon>Ascomycota</taxon>
        <taxon>Pezizomycotina</taxon>
        <taxon>Sordariomycetes</taxon>
        <taxon>Sordariomycetidae</taxon>
        <taxon>Sordariales</taxon>
        <taxon>Chaetomiaceae</taxon>
        <taxon>Canariomyces</taxon>
    </lineage>
</organism>
<evidence type="ECO:0000256" key="2">
    <source>
        <dbReference type="ARBA" id="ARBA00023002"/>
    </source>
</evidence>